<gene>
    <name evidence="2" type="ORF">E1212_26055</name>
</gene>
<name>A0A4R4RC30_9ACTN</name>
<dbReference type="AlphaFoldDB" id="A0A4R4RC30"/>
<organism evidence="2 3">
    <name type="scientific">Jiangella ureilytica</name>
    <dbReference type="NCBI Taxonomy" id="2530374"/>
    <lineage>
        <taxon>Bacteria</taxon>
        <taxon>Bacillati</taxon>
        <taxon>Actinomycetota</taxon>
        <taxon>Actinomycetes</taxon>
        <taxon>Jiangellales</taxon>
        <taxon>Jiangellaceae</taxon>
        <taxon>Jiangella</taxon>
    </lineage>
</organism>
<comment type="caution">
    <text evidence="2">The sequence shown here is derived from an EMBL/GenBank/DDBJ whole genome shotgun (WGS) entry which is preliminary data.</text>
</comment>
<evidence type="ECO:0000313" key="2">
    <source>
        <dbReference type="EMBL" id="TDC46781.1"/>
    </source>
</evidence>
<sequence>MTVAAQRGVRRMRAPRRTSAAHAAGPRPPRLRGTPPQADAVAATQADAVTATQADAVAGRR</sequence>
<keyword evidence="3" id="KW-1185">Reference proteome</keyword>
<dbReference type="RefSeq" id="WP_131987935.1">
    <property type="nucleotide sequence ID" value="NZ_SMKL01000089.1"/>
</dbReference>
<accession>A0A4R4RC30</accession>
<feature type="region of interest" description="Disordered" evidence="1">
    <location>
        <begin position="1"/>
        <end position="61"/>
    </location>
</feature>
<protein>
    <submittedName>
        <fullName evidence="2">Uncharacterized protein</fullName>
    </submittedName>
</protein>
<evidence type="ECO:0000313" key="3">
    <source>
        <dbReference type="Proteomes" id="UP000295621"/>
    </source>
</evidence>
<dbReference type="EMBL" id="SMKL01000089">
    <property type="protein sequence ID" value="TDC46781.1"/>
    <property type="molecule type" value="Genomic_DNA"/>
</dbReference>
<feature type="compositionally biased region" description="Low complexity" evidence="1">
    <location>
        <begin position="20"/>
        <end position="61"/>
    </location>
</feature>
<proteinExistence type="predicted"/>
<reference evidence="2 3" key="1">
    <citation type="submission" date="2019-02" db="EMBL/GenBank/DDBJ databases">
        <title>Draft genome sequences of novel Actinobacteria.</title>
        <authorList>
            <person name="Sahin N."/>
            <person name="Ay H."/>
            <person name="Saygin H."/>
        </authorList>
    </citation>
    <scope>NUCLEOTIDE SEQUENCE [LARGE SCALE GENOMIC DNA]</scope>
    <source>
        <strain evidence="2 3">KC603</strain>
    </source>
</reference>
<evidence type="ECO:0000256" key="1">
    <source>
        <dbReference type="SAM" id="MobiDB-lite"/>
    </source>
</evidence>
<dbReference type="Proteomes" id="UP000295621">
    <property type="component" value="Unassembled WGS sequence"/>
</dbReference>